<proteinExistence type="predicted"/>
<keyword evidence="9" id="KW-1185">Reference proteome</keyword>
<evidence type="ECO:0000313" key="9">
    <source>
        <dbReference type="Proteomes" id="UP000665561"/>
    </source>
</evidence>
<keyword evidence="2 7" id="KW-0732">Signal</keyword>
<keyword evidence="5" id="KW-0449">Lipoprotein</keyword>
<sequence length="528" mass="57799">MKNYVKLFLVTAMAVMLVALTACSSNNGGSDNAANATNSADTADTANAGGEADAGDAANAPSDEPKPELKRLGIWQNEDYNTYPVAKMLEEKTGYKVKYDMLPQDKYAEKQNLIMSSGEPYDLVTTFSDMAIYSDYAQKGALVDLLPLIDKYGPNIKTAISQQSMDALKVDGKLYAIPTAVTYEVNNSILIRTDWLDKLGLQMPTTTDELTAVLKAFKDKDPGGNGDQDVPLTIRGDLPMLDNIVGAFGMPNTWNDVDGQLVPRVLDPAYKDYITYMSDLYKQGLLDKEFVVNKDATAKEKFSSGKAGAIIVHWADIPTISDAITKSVPDAKFAFVPALKGPAGKAGFAANAGFDRLTFIPKASKHPEDAIKWINASLDPETFKDLAIGEEGKHYTEENGAYMPILPIFNDERNLANNYMAGTDETNYPIYWQARVHKSPVMFEAFDFLNNKQPAEVKIQNKLGLAPYMPEYAKNNQQLETMVGDYTIKLIAGAESLSGLEAFQAKYKAAGEEASAKEINAWYATTTK</sequence>
<dbReference type="PANTHER" id="PTHR43649:SF33">
    <property type="entry name" value="POLYGALACTURONAN_RHAMNOGALACTURONAN-BINDING PROTEIN YTCQ"/>
    <property type="match status" value="1"/>
</dbReference>
<feature type="signal peptide" evidence="7">
    <location>
        <begin position="1"/>
        <end position="24"/>
    </location>
</feature>
<keyword evidence="4" id="KW-0564">Palmitate</keyword>
<evidence type="ECO:0000256" key="3">
    <source>
        <dbReference type="ARBA" id="ARBA00023136"/>
    </source>
</evidence>
<organism evidence="8 9">
    <name type="scientific">Paenibacillus glycinis</name>
    <dbReference type="NCBI Taxonomy" id="2697035"/>
    <lineage>
        <taxon>Bacteria</taxon>
        <taxon>Bacillati</taxon>
        <taxon>Bacillota</taxon>
        <taxon>Bacilli</taxon>
        <taxon>Bacillales</taxon>
        <taxon>Paenibacillaceae</taxon>
        <taxon>Paenibacillus</taxon>
    </lineage>
</organism>
<evidence type="ECO:0000313" key="8">
    <source>
        <dbReference type="EMBL" id="NBD25187.1"/>
    </source>
</evidence>
<dbReference type="InterPro" id="IPR050490">
    <property type="entry name" value="Bact_solute-bd_prot1"/>
</dbReference>
<name>A0ABW9XRB0_9BACL</name>
<feature type="chain" id="PRO_5046638907" evidence="7">
    <location>
        <begin position="25"/>
        <end position="528"/>
    </location>
</feature>
<dbReference type="RefSeq" id="WP_161743984.1">
    <property type="nucleotide sequence ID" value="NZ_JAAAMV010000010.1"/>
</dbReference>
<evidence type="ECO:0000256" key="1">
    <source>
        <dbReference type="ARBA" id="ARBA00022475"/>
    </source>
</evidence>
<dbReference type="PROSITE" id="PS51257">
    <property type="entry name" value="PROKAR_LIPOPROTEIN"/>
    <property type="match status" value="1"/>
</dbReference>
<dbReference type="Pfam" id="PF01547">
    <property type="entry name" value="SBP_bac_1"/>
    <property type="match status" value="1"/>
</dbReference>
<accession>A0ABW9XRB0</accession>
<feature type="compositionally biased region" description="Low complexity" evidence="6">
    <location>
        <begin position="32"/>
        <end position="60"/>
    </location>
</feature>
<dbReference type="InterPro" id="IPR006059">
    <property type="entry name" value="SBP"/>
</dbReference>
<evidence type="ECO:0000256" key="6">
    <source>
        <dbReference type="SAM" id="MobiDB-lite"/>
    </source>
</evidence>
<evidence type="ECO:0000256" key="7">
    <source>
        <dbReference type="SAM" id="SignalP"/>
    </source>
</evidence>
<dbReference type="SUPFAM" id="SSF53850">
    <property type="entry name" value="Periplasmic binding protein-like II"/>
    <property type="match status" value="1"/>
</dbReference>
<feature type="region of interest" description="Disordered" evidence="6">
    <location>
        <begin position="32"/>
        <end position="71"/>
    </location>
</feature>
<keyword evidence="3" id="KW-0472">Membrane</keyword>
<comment type="caution">
    <text evidence="8">The sequence shown here is derived from an EMBL/GenBank/DDBJ whole genome shotgun (WGS) entry which is preliminary data.</text>
</comment>
<dbReference type="EMBL" id="JAAAMV010000010">
    <property type="protein sequence ID" value="NBD25187.1"/>
    <property type="molecule type" value="Genomic_DNA"/>
</dbReference>
<dbReference type="Gene3D" id="3.40.190.10">
    <property type="entry name" value="Periplasmic binding protein-like II"/>
    <property type="match status" value="2"/>
</dbReference>
<keyword evidence="1" id="KW-1003">Cell membrane</keyword>
<gene>
    <name evidence="8" type="ORF">GT019_14990</name>
</gene>
<reference evidence="8 9" key="1">
    <citation type="submission" date="2020-01" db="EMBL/GenBank/DDBJ databases">
        <title>Paenibacillus soybeanensis sp. nov. isolated from the nodules of soybean (Glycine max(L.) Merr).</title>
        <authorList>
            <person name="Wang H."/>
        </authorList>
    </citation>
    <scope>NUCLEOTIDE SEQUENCE [LARGE SCALE GENOMIC DNA]</scope>
    <source>
        <strain evidence="8 9">T1</strain>
    </source>
</reference>
<dbReference type="Proteomes" id="UP000665561">
    <property type="component" value="Unassembled WGS sequence"/>
</dbReference>
<evidence type="ECO:0000256" key="2">
    <source>
        <dbReference type="ARBA" id="ARBA00022729"/>
    </source>
</evidence>
<evidence type="ECO:0000256" key="4">
    <source>
        <dbReference type="ARBA" id="ARBA00023139"/>
    </source>
</evidence>
<dbReference type="CDD" id="cd13580">
    <property type="entry name" value="PBP2_AlgQ_like_1"/>
    <property type="match status" value="1"/>
</dbReference>
<evidence type="ECO:0000256" key="5">
    <source>
        <dbReference type="ARBA" id="ARBA00023288"/>
    </source>
</evidence>
<protein>
    <submittedName>
        <fullName evidence="8">Extracellular solute-binding protein</fullName>
    </submittedName>
</protein>
<dbReference type="PANTHER" id="PTHR43649">
    <property type="entry name" value="ARABINOSE-BINDING PROTEIN-RELATED"/>
    <property type="match status" value="1"/>
</dbReference>